<proteinExistence type="predicted"/>
<comment type="caution">
    <text evidence="4">The sequence shown here is derived from an EMBL/GenBank/DDBJ whole genome shotgun (WGS) entry which is preliminary data.</text>
</comment>
<protein>
    <submittedName>
        <fullName evidence="4">GNAT family N-acetyltransferase</fullName>
    </submittedName>
</protein>
<keyword evidence="1" id="KW-0808">Transferase</keyword>
<dbReference type="InterPro" id="IPR000182">
    <property type="entry name" value="GNAT_dom"/>
</dbReference>
<dbReference type="Pfam" id="PF19133">
    <property type="entry name" value="DUF5816"/>
    <property type="match status" value="1"/>
</dbReference>
<dbReference type="EMBL" id="JAMQOQ010000001">
    <property type="protein sequence ID" value="MDS0293402.1"/>
    <property type="molecule type" value="Genomic_DNA"/>
</dbReference>
<evidence type="ECO:0000256" key="2">
    <source>
        <dbReference type="ARBA" id="ARBA00023315"/>
    </source>
</evidence>
<name>A0ABU2FXY3_9EURY</name>
<dbReference type="Gene3D" id="3.40.630.30">
    <property type="match status" value="1"/>
</dbReference>
<keyword evidence="2" id="KW-0012">Acyltransferase</keyword>
<evidence type="ECO:0000256" key="1">
    <source>
        <dbReference type="ARBA" id="ARBA00022679"/>
    </source>
</evidence>
<dbReference type="Proteomes" id="UP001254813">
    <property type="component" value="Unassembled WGS sequence"/>
</dbReference>
<gene>
    <name evidence="4" type="ORF">NDI79_04345</name>
</gene>
<dbReference type="SUPFAM" id="SSF55729">
    <property type="entry name" value="Acyl-CoA N-acyltransferases (Nat)"/>
    <property type="match status" value="1"/>
</dbReference>
<accession>A0ABU2FXY3</accession>
<dbReference type="PANTHER" id="PTHR43877:SF2">
    <property type="entry name" value="AMINOALKYLPHOSPHONATE N-ACETYLTRANSFERASE-RELATED"/>
    <property type="match status" value="1"/>
</dbReference>
<dbReference type="PANTHER" id="PTHR43877">
    <property type="entry name" value="AMINOALKYLPHOSPHONATE N-ACETYLTRANSFERASE-RELATED-RELATED"/>
    <property type="match status" value="1"/>
</dbReference>
<evidence type="ECO:0000259" key="3">
    <source>
        <dbReference type="PROSITE" id="PS51186"/>
    </source>
</evidence>
<dbReference type="InterPro" id="IPR043854">
    <property type="entry name" value="DUF5816"/>
</dbReference>
<organism evidence="4 5">
    <name type="scientific">Halogeometricum luteum</name>
    <dbReference type="NCBI Taxonomy" id="2950537"/>
    <lineage>
        <taxon>Archaea</taxon>
        <taxon>Methanobacteriati</taxon>
        <taxon>Methanobacteriota</taxon>
        <taxon>Stenosarchaea group</taxon>
        <taxon>Halobacteria</taxon>
        <taxon>Halobacteriales</taxon>
        <taxon>Haloferacaceae</taxon>
        <taxon>Halogeometricum</taxon>
    </lineage>
</organism>
<dbReference type="RefSeq" id="WP_310927215.1">
    <property type="nucleotide sequence ID" value="NZ_JAMQOQ010000001.1"/>
</dbReference>
<keyword evidence="5" id="KW-1185">Reference proteome</keyword>
<sequence length="251" mass="27943">MDLRDATTDDAAQIRSVAERSMTASYGHAIDESTMADAVEEWYDGETVSDAVEDEEAVFVVAVDDGEVVGFVQAYVSTGQVVVGEIDWLHVVPEHRGEGIGTQLLKRVEQVLSDRGVDLIEGRVLTDNEAGGEFYAEQGYEEASERTVGIGGEEFEEVEYVKRLGDEGEGALTEERTTEDGTTVYVAYDDAVRGSRAPFYAVYTDEERTERYGWMCGQDESFDVAMDTMERIECNTCRNRRKAARWDAAYL</sequence>
<dbReference type="PROSITE" id="PS51186">
    <property type="entry name" value="GNAT"/>
    <property type="match status" value="1"/>
</dbReference>
<dbReference type="InterPro" id="IPR016181">
    <property type="entry name" value="Acyl_CoA_acyltransferase"/>
</dbReference>
<evidence type="ECO:0000313" key="4">
    <source>
        <dbReference type="EMBL" id="MDS0293402.1"/>
    </source>
</evidence>
<feature type="domain" description="N-acetyltransferase" evidence="3">
    <location>
        <begin position="1"/>
        <end position="165"/>
    </location>
</feature>
<reference evidence="4 5" key="1">
    <citation type="submission" date="2022-06" db="EMBL/GenBank/DDBJ databases">
        <title>Halogeometricum sp. a new haloarchaeum isolate from saline soil.</title>
        <authorList>
            <person name="Strakova D."/>
            <person name="Galisteo C."/>
            <person name="Sanchez-Porro C."/>
            <person name="Ventosa A."/>
        </authorList>
    </citation>
    <scope>NUCLEOTIDE SEQUENCE [LARGE SCALE GENOMIC DNA]</scope>
    <source>
        <strain evidence="5">S3BR25-2</strain>
    </source>
</reference>
<evidence type="ECO:0000313" key="5">
    <source>
        <dbReference type="Proteomes" id="UP001254813"/>
    </source>
</evidence>
<dbReference type="Pfam" id="PF00583">
    <property type="entry name" value="Acetyltransf_1"/>
    <property type="match status" value="1"/>
</dbReference>
<dbReference type="InterPro" id="IPR050832">
    <property type="entry name" value="Bact_Acetyltransf"/>
</dbReference>
<dbReference type="CDD" id="cd04301">
    <property type="entry name" value="NAT_SF"/>
    <property type="match status" value="1"/>
</dbReference>